<proteinExistence type="predicted"/>
<organism evidence="3 4">
    <name type="scientific">Ilyobacter polytropus (strain ATCC 51220 / DSM 2926 / LMG 16218 / CuHBu1)</name>
    <dbReference type="NCBI Taxonomy" id="572544"/>
    <lineage>
        <taxon>Bacteria</taxon>
        <taxon>Fusobacteriati</taxon>
        <taxon>Fusobacteriota</taxon>
        <taxon>Fusobacteriia</taxon>
        <taxon>Fusobacteriales</taxon>
        <taxon>Fusobacteriaceae</taxon>
        <taxon>Ilyobacter</taxon>
    </lineage>
</organism>
<feature type="transmembrane region" description="Helical" evidence="2">
    <location>
        <begin position="28"/>
        <end position="46"/>
    </location>
</feature>
<sequence length="192" mass="22362">MNMNMRDINFLTPEYKEKLGVSQNLKKAVLIAGVFFLINGAIFFGIHMKQKNLEKNIHETKREIAFNQEEIKKLEVEIGKIPDLTDKIEIIEEIFSDKKTRISEVLYTIQTLAPENIWVDTMHHEGGNVRIKGISYLNSEMTPEQNLYDFEDKLIESGDFSQVKHDYLKIEERDGNKVMAFEFSLVISDEEE</sequence>
<dbReference type="Pfam" id="PF05137">
    <property type="entry name" value="PilN"/>
    <property type="match status" value="1"/>
</dbReference>
<dbReference type="EMBL" id="CP002281">
    <property type="protein sequence ID" value="ADO83594.1"/>
    <property type="molecule type" value="Genomic_DNA"/>
</dbReference>
<evidence type="ECO:0000256" key="1">
    <source>
        <dbReference type="SAM" id="Coils"/>
    </source>
</evidence>
<dbReference type="STRING" id="572544.Ilyop_1823"/>
<name>E3H9R5_ILYPC</name>
<dbReference type="OrthoDB" id="92759at2"/>
<accession>E3H9R5</accession>
<protein>
    <submittedName>
        <fullName evidence="3">Fimbrial assembly family protein</fullName>
    </submittedName>
</protein>
<dbReference type="PANTHER" id="PTHR40278:SF1">
    <property type="entry name" value="DNA UTILIZATION PROTEIN HOFN"/>
    <property type="match status" value="1"/>
</dbReference>
<keyword evidence="2" id="KW-0472">Membrane</keyword>
<dbReference type="RefSeq" id="WP_013388256.1">
    <property type="nucleotide sequence ID" value="NC_014632.1"/>
</dbReference>
<reference evidence="3 4" key="1">
    <citation type="journal article" date="2010" name="Stand. Genomic Sci.">
        <title>Complete genome sequence of Ilyobacter polytropus type strain (CuHbu1).</title>
        <authorList>
            <person name="Sikorski J."/>
            <person name="Chertkov O."/>
            <person name="Lapidus A."/>
            <person name="Nolan M."/>
            <person name="Lucas S."/>
            <person name="Del Rio T.G."/>
            <person name="Tice H."/>
            <person name="Cheng J.F."/>
            <person name="Tapia R."/>
            <person name="Han C."/>
            <person name="Goodwin L."/>
            <person name="Pitluck S."/>
            <person name="Liolios K."/>
            <person name="Ivanova N."/>
            <person name="Mavromatis K."/>
            <person name="Mikhailova N."/>
            <person name="Pati A."/>
            <person name="Chen A."/>
            <person name="Palaniappan K."/>
            <person name="Land M."/>
            <person name="Hauser L."/>
            <person name="Chang Y.J."/>
            <person name="Jeffries C.D."/>
            <person name="Brambilla E."/>
            <person name="Yasawong M."/>
            <person name="Rohde M."/>
            <person name="Pukall R."/>
            <person name="Spring S."/>
            <person name="Goker M."/>
            <person name="Woyke T."/>
            <person name="Bristow J."/>
            <person name="Eisen J.A."/>
            <person name="Markowitz V."/>
            <person name="Hugenholtz P."/>
            <person name="Kyrpides N.C."/>
            <person name="Klenk H.P."/>
        </authorList>
    </citation>
    <scope>NUCLEOTIDE SEQUENCE [LARGE SCALE GENOMIC DNA]</scope>
    <source>
        <strain evidence="4">ATCC 51220 / DSM 2926 / LMG 16218 / CuHBu1</strain>
    </source>
</reference>
<dbReference type="Proteomes" id="UP000006875">
    <property type="component" value="Chromosome"/>
</dbReference>
<dbReference type="KEGG" id="ipo:Ilyop_1823"/>
<feature type="coiled-coil region" evidence="1">
    <location>
        <begin position="50"/>
        <end position="77"/>
    </location>
</feature>
<dbReference type="InterPro" id="IPR007813">
    <property type="entry name" value="PilN"/>
</dbReference>
<dbReference type="AlphaFoldDB" id="E3H9R5"/>
<keyword evidence="2" id="KW-0812">Transmembrane</keyword>
<keyword evidence="4" id="KW-1185">Reference proteome</keyword>
<keyword evidence="1" id="KW-0175">Coiled coil</keyword>
<dbReference type="PANTHER" id="PTHR40278">
    <property type="entry name" value="DNA UTILIZATION PROTEIN HOFN"/>
    <property type="match status" value="1"/>
</dbReference>
<gene>
    <name evidence="3" type="ordered locus">Ilyop_1823</name>
</gene>
<dbReference type="InterPro" id="IPR052534">
    <property type="entry name" value="Extracell_DNA_Util/SecSys_Comp"/>
</dbReference>
<evidence type="ECO:0000313" key="3">
    <source>
        <dbReference type="EMBL" id="ADO83594.1"/>
    </source>
</evidence>
<evidence type="ECO:0000313" key="4">
    <source>
        <dbReference type="Proteomes" id="UP000006875"/>
    </source>
</evidence>
<dbReference type="HOGENOM" id="CLU_1413467_0_0_0"/>
<dbReference type="eggNOG" id="COG3166">
    <property type="taxonomic scope" value="Bacteria"/>
</dbReference>
<evidence type="ECO:0000256" key="2">
    <source>
        <dbReference type="SAM" id="Phobius"/>
    </source>
</evidence>
<keyword evidence="2" id="KW-1133">Transmembrane helix</keyword>